<evidence type="ECO:0000259" key="2">
    <source>
        <dbReference type="Pfam" id="PF03703"/>
    </source>
</evidence>
<keyword evidence="4" id="KW-1185">Reference proteome</keyword>
<sequence length="499" mass="58046">MNNFADFNQFQTQSKKGILVIFMHQLMQVFKATWILLIVFIQKFSKFSDPALGYVYLSFFIAIVILISYSLLIFKNFQFKIENNHFVLKKGIFKKSLISIPFDRIQNINFKQNIVQQIINTYEVEIETAGSAKAEISIKAMSLSHANLLKTALTNFSKSTNDIQSEILNIPFLKVNFSQLIKESLTENHFQSLFLTVAFAIGIYQQVRDVFKNFKNQELFDNFVSENTSAIQTSIILILTFFILIVFVALISSFVRVLIAHFDQSVFIKKETLEISQGLTTKKSVVLKKNKIQFITVSSNPLKKWLNSYFVRFSQATSGKEEGKKNKIIKIIGCKKTHISAIKQLLFEDENTAAFHQNKSDEFYKNRLYLRAIFFLLVINSFCYYIFDNKSVFLINILLIPIVFFLIHLKFTKRTYVFSKDLLEITTGMIETHTILLPFYKVQNIKLKQTFFQERKNVADLVFQTASGKVKIPCLQMHLAKKLYDYTIFKIETSQHSWM</sequence>
<feature type="domain" description="YdbS-like PH" evidence="2">
    <location>
        <begin position="75"/>
        <end position="150"/>
    </location>
</feature>
<comment type="caution">
    <text evidence="3">The sequence shown here is derived from an EMBL/GenBank/DDBJ whole genome shotgun (WGS) entry which is preliminary data.</text>
</comment>
<keyword evidence="1" id="KW-0812">Transmembrane</keyword>
<dbReference type="PANTHER" id="PTHR34473:SF2">
    <property type="entry name" value="UPF0699 TRANSMEMBRANE PROTEIN YDBT"/>
    <property type="match status" value="1"/>
</dbReference>
<dbReference type="PIRSF" id="PIRSF026631">
    <property type="entry name" value="UCP026631"/>
    <property type="match status" value="1"/>
</dbReference>
<dbReference type="RefSeq" id="WP_105045370.1">
    <property type="nucleotide sequence ID" value="NZ_CP150662.1"/>
</dbReference>
<dbReference type="EMBL" id="MSCL01000001">
    <property type="protein sequence ID" value="PQJ74220.1"/>
    <property type="molecule type" value="Genomic_DNA"/>
</dbReference>
<feature type="transmembrane region" description="Helical" evidence="1">
    <location>
        <begin position="235"/>
        <end position="259"/>
    </location>
</feature>
<dbReference type="OrthoDB" id="1049931at2"/>
<dbReference type="InterPro" id="IPR005182">
    <property type="entry name" value="YdbS-like_PH"/>
</dbReference>
<feature type="transmembrane region" description="Helical" evidence="1">
    <location>
        <begin position="368"/>
        <end position="387"/>
    </location>
</feature>
<dbReference type="InterPro" id="IPR014529">
    <property type="entry name" value="UCP026631"/>
</dbReference>
<feature type="transmembrane region" description="Helical" evidence="1">
    <location>
        <begin position="190"/>
        <end position="207"/>
    </location>
</feature>
<proteinExistence type="predicted"/>
<feature type="domain" description="YdbS-like PH" evidence="2">
    <location>
        <begin position="414"/>
        <end position="486"/>
    </location>
</feature>
<organism evidence="3 4">
    <name type="scientific">Polaribacter gangjinensis</name>
    <dbReference type="NCBI Taxonomy" id="574710"/>
    <lineage>
        <taxon>Bacteria</taxon>
        <taxon>Pseudomonadati</taxon>
        <taxon>Bacteroidota</taxon>
        <taxon>Flavobacteriia</taxon>
        <taxon>Flavobacteriales</taxon>
        <taxon>Flavobacteriaceae</taxon>
    </lineage>
</organism>
<gene>
    <name evidence="3" type="ORF">BTO13_02550</name>
</gene>
<feature type="transmembrane region" description="Helical" evidence="1">
    <location>
        <begin position="18"/>
        <end position="41"/>
    </location>
</feature>
<evidence type="ECO:0000313" key="4">
    <source>
        <dbReference type="Proteomes" id="UP000237608"/>
    </source>
</evidence>
<evidence type="ECO:0000256" key="1">
    <source>
        <dbReference type="SAM" id="Phobius"/>
    </source>
</evidence>
<feature type="transmembrane region" description="Helical" evidence="1">
    <location>
        <begin position="53"/>
        <end position="74"/>
    </location>
</feature>
<keyword evidence="1" id="KW-1133">Transmembrane helix</keyword>
<keyword evidence="1" id="KW-0472">Membrane</keyword>
<dbReference type="Pfam" id="PF03703">
    <property type="entry name" value="bPH_2"/>
    <property type="match status" value="3"/>
</dbReference>
<dbReference type="PANTHER" id="PTHR34473">
    <property type="entry name" value="UPF0699 TRANSMEMBRANE PROTEIN YDBS"/>
    <property type="match status" value="1"/>
</dbReference>
<reference evidence="3 4" key="1">
    <citation type="submission" date="2016-12" db="EMBL/GenBank/DDBJ databases">
        <title>Trade-off between light-utilization and light-protection in marine flavobacteria.</title>
        <authorList>
            <person name="Kumagai Y."/>
            <person name="Yoshizawa S."/>
            <person name="Kogure K."/>
            <person name="Iwasaki W."/>
        </authorList>
    </citation>
    <scope>NUCLEOTIDE SEQUENCE [LARGE SCALE GENOMIC DNA]</scope>
    <source>
        <strain evidence="3 4">KCTC 22729</strain>
    </source>
</reference>
<feature type="domain" description="YdbS-like PH" evidence="2">
    <location>
        <begin position="267"/>
        <end position="342"/>
    </location>
</feature>
<dbReference type="AlphaFoldDB" id="A0A2S7W9B6"/>
<protein>
    <recommendedName>
        <fullName evidence="2">YdbS-like PH domain-containing protein</fullName>
    </recommendedName>
</protein>
<dbReference type="Proteomes" id="UP000237608">
    <property type="component" value="Unassembled WGS sequence"/>
</dbReference>
<feature type="transmembrane region" description="Helical" evidence="1">
    <location>
        <begin position="393"/>
        <end position="411"/>
    </location>
</feature>
<name>A0A2S7W9B6_9FLAO</name>
<accession>A0A2S7W9B6</accession>
<evidence type="ECO:0000313" key="3">
    <source>
        <dbReference type="EMBL" id="PQJ74220.1"/>
    </source>
</evidence>